<evidence type="ECO:0000256" key="1">
    <source>
        <dbReference type="ARBA" id="ARBA00005992"/>
    </source>
</evidence>
<keyword evidence="2" id="KW-0328">Glycosyltransferase</keyword>
<comment type="pathway">
    <text evidence="4">Cell wall biogenesis; peptidoglycan biosynthesis.</text>
</comment>
<dbReference type="Proteomes" id="UP000779508">
    <property type="component" value="Unassembled WGS sequence"/>
</dbReference>
<dbReference type="EMBL" id="JAHLQK010000004">
    <property type="protein sequence ID" value="MBU5676795.1"/>
    <property type="molecule type" value="Genomic_DNA"/>
</dbReference>
<evidence type="ECO:0000313" key="7">
    <source>
        <dbReference type="Proteomes" id="UP000779508"/>
    </source>
</evidence>
<evidence type="ECO:0000256" key="3">
    <source>
        <dbReference type="ARBA" id="ARBA00022801"/>
    </source>
</evidence>
<protein>
    <submittedName>
        <fullName evidence="6">L,D-transpeptidase family protein</fullName>
    </submittedName>
</protein>
<dbReference type="InterPro" id="IPR050979">
    <property type="entry name" value="LD-transpeptidase"/>
</dbReference>
<evidence type="ECO:0000259" key="5">
    <source>
        <dbReference type="PROSITE" id="PS52029"/>
    </source>
</evidence>
<comment type="similarity">
    <text evidence="1">Belongs to the YkuD family.</text>
</comment>
<comment type="caution">
    <text evidence="6">The sequence shown here is derived from an EMBL/GenBank/DDBJ whole genome shotgun (WGS) entry which is preliminary data.</text>
</comment>
<keyword evidence="2" id="KW-0808">Transferase</keyword>
<dbReference type="PROSITE" id="PS52029">
    <property type="entry name" value="LD_TPASE"/>
    <property type="match status" value="1"/>
</dbReference>
<dbReference type="RefSeq" id="WP_216417025.1">
    <property type="nucleotide sequence ID" value="NZ_JAHLQK010000004.1"/>
</dbReference>
<feature type="domain" description="L,D-TPase catalytic" evidence="5">
    <location>
        <begin position="117"/>
        <end position="241"/>
    </location>
</feature>
<feature type="active site" description="Proton donor/acceptor" evidence="4">
    <location>
        <position position="201"/>
    </location>
</feature>
<evidence type="ECO:0000256" key="2">
    <source>
        <dbReference type="ARBA" id="ARBA00022676"/>
    </source>
</evidence>
<dbReference type="Pfam" id="PF01471">
    <property type="entry name" value="PG_binding_1"/>
    <property type="match status" value="1"/>
</dbReference>
<name>A0ABS6G2T5_9FIRM</name>
<keyword evidence="4" id="KW-0573">Peptidoglycan synthesis</keyword>
<dbReference type="Pfam" id="PF03734">
    <property type="entry name" value="YkuD"/>
    <property type="match status" value="1"/>
</dbReference>
<keyword evidence="4" id="KW-0961">Cell wall biogenesis/degradation</keyword>
<dbReference type="PANTHER" id="PTHR30582">
    <property type="entry name" value="L,D-TRANSPEPTIDASE"/>
    <property type="match status" value="1"/>
</dbReference>
<evidence type="ECO:0000313" key="6">
    <source>
        <dbReference type="EMBL" id="MBU5676795.1"/>
    </source>
</evidence>
<feature type="active site" description="Nucleophile" evidence="4">
    <location>
        <position position="217"/>
    </location>
</feature>
<proteinExistence type="inferred from homology"/>
<keyword evidence="4" id="KW-0133">Cell shape</keyword>
<keyword evidence="3" id="KW-0378">Hydrolase</keyword>
<dbReference type="CDD" id="cd16913">
    <property type="entry name" value="YkuD_like"/>
    <property type="match status" value="1"/>
</dbReference>
<dbReference type="PANTHER" id="PTHR30582:SF24">
    <property type="entry name" value="L,D-TRANSPEPTIDASE ERFK_SRFK-RELATED"/>
    <property type="match status" value="1"/>
</dbReference>
<sequence>MLKSIVSGLILSTMIVTPNTPKIDVNIINNAVKTHIQKVISLEMDYSEVLKKLGFNKGEYKNAQLDNRNAILRFQSEHNLTVDGSIGRQTKGAMLKRMLESEYKYTDTVTNPPSNKHWITVNKTKRILTLYKGKDVIKKYPIAQGKDSGLTPEGKFTIVRKTINPSWNYKEKSAKGGAPDNPLGKRWIGISYGGGGMYGIHGNNAPYSIGTNVSLGCVRMINADVEELFEIIQINIPIWIGTDTKFKDWGVNQESYLKTAQ</sequence>
<dbReference type="InterPro" id="IPR005490">
    <property type="entry name" value="LD_TPept_cat_dom"/>
</dbReference>
<keyword evidence="7" id="KW-1185">Reference proteome</keyword>
<gene>
    <name evidence="6" type="ORF">KQI88_10230</name>
</gene>
<dbReference type="InterPro" id="IPR002477">
    <property type="entry name" value="Peptidoglycan-bd-like"/>
</dbReference>
<evidence type="ECO:0000256" key="4">
    <source>
        <dbReference type="PROSITE-ProRule" id="PRU01373"/>
    </source>
</evidence>
<organism evidence="6 7">
    <name type="scientific">Alkaliphilus flagellatus</name>
    <dbReference type="NCBI Taxonomy" id="2841507"/>
    <lineage>
        <taxon>Bacteria</taxon>
        <taxon>Bacillati</taxon>
        <taxon>Bacillota</taxon>
        <taxon>Clostridia</taxon>
        <taxon>Peptostreptococcales</taxon>
        <taxon>Natronincolaceae</taxon>
        <taxon>Alkaliphilus</taxon>
    </lineage>
</organism>
<reference evidence="6 7" key="1">
    <citation type="submission" date="2021-06" db="EMBL/GenBank/DDBJ databases">
        <authorList>
            <person name="Sun Q."/>
            <person name="Li D."/>
        </authorList>
    </citation>
    <scope>NUCLEOTIDE SEQUENCE [LARGE SCALE GENOMIC DNA]</scope>
    <source>
        <strain evidence="6 7">MSJ-5</strain>
    </source>
</reference>
<accession>A0ABS6G2T5</accession>